<gene>
    <name evidence="2" type="ORF">IU449_05605</name>
</gene>
<feature type="domain" description="HTH cro/C1-type" evidence="1">
    <location>
        <begin position="7"/>
        <end position="62"/>
    </location>
</feature>
<dbReference type="SUPFAM" id="SSF47413">
    <property type="entry name" value="lambda repressor-like DNA-binding domains"/>
    <property type="match status" value="1"/>
</dbReference>
<dbReference type="Proteomes" id="UP000707731">
    <property type="component" value="Unassembled WGS sequence"/>
</dbReference>
<dbReference type="Gene3D" id="1.10.260.40">
    <property type="entry name" value="lambda repressor-like DNA-binding domains"/>
    <property type="match status" value="1"/>
</dbReference>
<accession>A0ABS0D6D0</accession>
<dbReference type="RefSeq" id="WP_195000856.1">
    <property type="nucleotide sequence ID" value="NZ_JADLQN010000001.1"/>
</dbReference>
<sequence>MSTGEAIRRIRKSYGMTQRELATLMGYTQPVVSQLENNAPCVHDVRMLRRVARALRVPLAILVVDSDEEADMDRRNFLRASAFGAGTAAASGAFTENAAATSSGSIRVGASEVADIVAGTNQIHELDLLVGGDRLCRVAVNGVRYARQLLDKGTYTDTVSQALTSATAEMMTAAGWVHFDAGRTSQARRYYAEAAQTATAAGDDITAAHALINASLLSYGGSFSPTELPEDARPRESVNLAEAASTAVRHQGGPRLRALAAIYEATAHSTTGNSGSTEDAIKRAHRAYESSHGNDPEWVYLPEAALAGDTGWAYMRIGNHRKATEHFQAAVTGTNAWPRENAGWRIKLAENHILGGEIAEGCQMLIDHFDQINSVTSTRLRATLDAISDDLRQHAAVPEAREFLGRRAARV</sequence>
<dbReference type="EMBL" id="JADLQN010000001">
    <property type="protein sequence ID" value="MBF6354031.1"/>
    <property type="molecule type" value="Genomic_DNA"/>
</dbReference>
<dbReference type="PROSITE" id="PS51318">
    <property type="entry name" value="TAT"/>
    <property type="match status" value="1"/>
</dbReference>
<dbReference type="InterPro" id="IPR011990">
    <property type="entry name" value="TPR-like_helical_dom_sf"/>
</dbReference>
<dbReference type="InterPro" id="IPR001387">
    <property type="entry name" value="Cro/C1-type_HTH"/>
</dbReference>
<proteinExistence type="predicted"/>
<evidence type="ECO:0000313" key="3">
    <source>
        <dbReference type="Proteomes" id="UP000707731"/>
    </source>
</evidence>
<dbReference type="Gene3D" id="1.25.40.10">
    <property type="entry name" value="Tetratricopeptide repeat domain"/>
    <property type="match status" value="1"/>
</dbReference>
<dbReference type="SUPFAM" id="SSF48452">
    <property type="entry name" value="TPR-like"/>
    <property type="match status" value="1"/>
</dbReference>
<reference evidence="2 3" key="1">
    <citation type="submission" date="2020-10" db="EMBL/GenBank/DDBJ databases">
        <title>Identification of Nocardia species via Next-generation sequencing and recognition of intraspecies genetic diversity.</title>
        <authorList>
            <person name="Li P."/>
            <person name="Li P."/>
            <person name="Lu B."/>
        </authorList>
    </citation>
    <scope>NUCLEOTIDE SEQUENCE [LARGE SCALE GENOMIC DNA]</scope>
    <source>
        <strain evidence="2 3">BJ06-0143</strain>
    </source>
</reference>
<organism evidence="2 3">
    <name type="scientific">Nocardia higoensis</name>
    <dbReference type="NCBI Taxonomy" id="228599"/>
    <lineage>
        <taxon>Bacteria</taxon>
        <taxon>Bacillati</taxon>
        <taxon>Actinomycetota</taxon>
        <taxon>Actinomycetes</taxon>
        <taxon>Mycobacteriales</taxon>
        <taxon>Nocardiaceae</taxon>
        <taxon>Nocardia</taxon>
    </lineage>
</organism>
<dbReference type="PROSITE" id="PS50943">
    <property type="entry name" value="HTH_CROC1"/>
    <property type="match status" value="1"/>
</dbReference>
<dbReference type="SMART" id="SM00530">
    <property type="entry name" value="HTH_XRE"/>
    <property type="match status" value="1"/>
</dbReference>
<dbReference type="Pfam" id="PF01381">
    <property type="entry name" value="HTH_3"/>
    <property type="match status" value="1"/>
</dbReference>
<protein>
    <submittedName>
        <fullName evidence="2">Helix-turn-helix transcriptional regulator</fullName>
    </submittedName>
</protein>
<dbReference type="InterPro" id="IPR006311">
    <property type="entry name" value="TAT_signal"/>
</dbReference>
<dbReference type="CDD" id="cd00093">
    <property type="entry name" value="HTH_XRE"/>
    <property type="match status" value="1"/>
</dbReference>
<dbReference type="InterPro" id="IPR010982">
    <property type="entry name" value="Lambda_DNA-bd_dom_sf"/>
</dbReference>
<evidence type="ECO:0000259" key="1">
    <source>
        <dbReference type="PROSITE" id="PS50943"/>
    </source>
</evidence>
<name>A0ABS0D6D0_9NOCA</name>
<keyword evidence="3" id="KW-1185">Reference proteome</keyword>
<comment type="caution">
    <text evidence="2">The sequence shown here is derived from an EMBL/GenBank/DDBJ whole genome shotgun (WGS) entry which is preliminary data.</text>
</comment>
<evidence type="ECO:0000313" key="2">
    <source>
        <dbReference type="EMBL" id="MBF6354031.1"/>
    </source>
</evidence>